<dbReference type="InterPro" id="IPR036388">
    <property type="entry name" value="WH-like_DNA-bd_sf"/>
</dbReference>
<reference evidence="1" key="2">
    <citation type="submission" date="2013-10" db="EMBL/GenBank/DDBJ databases">
        <authorList>
            <person name="Aslett M."/>
        </authorList>
    </citation>
    <scope>NUCLEOTIDE SEQUENCE [LARGE SCALE GENOMIC DNA]</scope>
    <source>
        <strain evidence="1">Houghton</strain>
    </source>
</reference>
<evidence type="ECO:0000313" key="1">
    <source>
        <dbReference type="EMBL" id="CDI83933.1"/>
    </source>
</evidence>
<proteinExistence type="predicted"/>
<name>U6GXF3_9EIME</name>
<dbReference type="EMBL" id="HG692667">
    <property type="protein sequence ID" value="CDI83933.1"/>
    <property type="molecule type" value="Genomic_DNA"/>
</dbReference>
<dbReference type="Gene3D" id="1.10.10.10">
    <property type="entry name" value="Winged helix-like DNA-binding domain superfamily/Winged helix DNA-binding domain"/>
    <property type="match status" value="1"/>
</dbReference>
<evidence type="ECO:0000313" key="2">
    <source>
        <dbReference type="Proteomes" id="UP000018201"/>
    </source>
</evidence>
<sequence>MFDAAGAAGLQLKQIAAQTQQPLSHVKAVVEEIAEQRKRLSDRKAVYFLKQQYSVYSAVVEEQQIPKKLKIK</sequence>
<gene>
    <name evidence="1" type="ORF">EPH_0056840</name>
</gene>
<organism evidence="1 2">
    <name type="scientific">Eimeria praecox</name>
    <dbReference type="NCBI Taxonomy" id="51316"/>
    <lineage>
        <taxon>Eukaryota</taxon>
        <taxon>Sar</taxon>
        <taxon>Alveolata</taxon>
        <taxon>Apicomplexa</taxon>
        <taxon>Conoidasida</taxon>
        <taxon>Coccidia</taxon>
        <taxon>Eucoccidiorida</taxon>
        <taxon>Eimeriorina</taxon>
        <taxon>Eimeriidae</taxon>
        <taxon>Eimeria</taxon>
    </lineage>
</organism>
<dbReference type="AlphaFoldDB" id="U6GXF3"/>
<dbReference type="VEuPathDB" id="ToxoDB:EPH_0056840"/>
<protein>
    <submittedName>
        <fullName evidence="1">Uncharacterized protein</fullName>
    </submittedName>
</protein>
<dbReference type="OrthoDB" id="26094at2759"/>
<keyword evidence="2" id="KW-1185">Reference proteome</keyword>
<reference evidence="1" key="1">
    <citation type="submission" date="2013-10" db="EMBL/GenBank/DDBJ databases">
        <title>Genomic analysis of the causative agents of coccidiosis in chickens.</title>
        <authorList>
            <person name="Reid A.J."/>
            <person name="Blake D."/>
            <person name="Billington K."/>
            <person name="Browne H."/>
            <person name="Dunn M."/>
            <person name="Hung S."/>
            <person name="Kawahara F."/>
            <person name="Miranda-Saavedra D."/>
            <person name="Mourier T."/>
            <person name="Nagra H."/>
            <person name="Otto T.D."/>
            <person name="Rawlings N."/>
            <person name="Sanchez A."/>
            <person name="Sanders M."/>
            <person name="Subramaniam C."/>
            <person name="Tay Y."/>
            <person name="Dear P."/>
            <person name="Doerig C."/>
            <person name="Gruber A."/>
            <person name="Parkinson J."/>
            <person name="Shirley M."/>
            <person name="Wan K.L."/>
            <person name="Berriman M."/>
            <person name="Tomley F."/>
            <person name="Pain A."/>
        </authorList>
    </citation>
    <scope>NUCLEOTIDE SEQUENCE [LARGE SCALE GENOMIC DNA]</scope>
    <source>
        <strain evidence="1">Houghton</strain>
    </source>
</reference>
<dbReference type="Proteomes" id="UP000018201">
    <property type="component" value="Unassembled WGS sequence"/>
</dbReference>
<accession>U6GXF3</accession>